<sequence length="235" mass="27134">MIKIHKSDLQDLIITGTSDPDASFYAGELRMIQIPSRSFTLSTLGDDDRFMDFAIKTLRLAIENLVMKKVLACASEETETIFLFLFRKQETADYFTCGMQVPAQKSFGYVEKKIIEIVTKRPGCSREDLIHGLIDAMLGYEQYSNPGKEVVKRIIDANVLDKWTSYNDVVLFREKMKVIVDVVYIDEMVTALNKISLPVIQERNHNKAFRSMSERLYSELEEQLYDRVYREDRGG</sequence>
<evidence type="ECO:0000313" key="2">
    <source>
        <dbReference type="Proteomes" id="UP001319200"/>
    </source>
</evidence>
<gene>
    <name evidence="1" type="ORF">KK083_03560</name>
</gene>
<dbReference type="RefSeq" id="WP_254160753.1">
    <property type="nucleotide sequence ID" value="NZ_JAHESF010000003.1"/>
</dbReference>
<accession>A0AAP2DID8</accession>
<evidence type="ECO:0000313" key="1">
    <source>
        <dbReference type="EMBL" id="MBT1695938.1"/>
    </source>
</evidence>
<proteinExistence type="predicted"/>
<dbReference type="AlphaFoldDB" id="A0AAP2DID8"/>
<dbReference type="Proteomes" id="UP001319200">
    <property type="component" value="Unassembled WGS sequence"/>
</dbReference>
<organism evidence="1 2">
    <name type="scientific">Chryseosolibacter histidini</name>
    <dbReference type="NCBI Taxonomy" id="2782349"/>
    <lineage>
        <taxon>Bacteria</taxon>
        <taxon>Pseudomonadati</taxon>
        <taxon>Bacteroidota</taxon>
        <taxon>Cytophagia</taxon>
        <taxon>Cytophagales</taxon>
        <taxon>Chryseotaleaceae</taxon>
        <taxon>Chryseosolibacter</taxon>
    </lineage>
</organism>
<reference evidence="1 2" key="1">
    <citation type="submission" date="2021-05" db="EMBL/GenBank/DDBJ databases">
        <title>A Polyphasic approach of four new species of the genus Ohtaekwangia: Ohtaekwangia histidinii sp. nov., Ohtaekwangia cretensis sp. nov., Ohtaekwangia indiensis sp. nov., Ohtaekwangia reichenbachii sp. nov. from diverse environment.</title>
        <authorList>
            <person name="Octaviana S."/>
        </authorList>
    </citation>
    <scope>NUCLEOTIDE SEQUENCE [LARGE SCALE GENOMIC DNA]</scope>
    <source>
        <strain evidence="1 2">PWU4</strain>
    </source>
</reference>
<keyword evidence="2" id="KW-1185">Reference proteome</keyword>
<name>A0AAP2DID8_9BACT</name>
<protein>
    <submittedName>
        <fullName evidence="1">Uncharacterized protein</fullName>
    </submittedName>
</protein>
<comment type="caution">
    <text evidence="1">The sequence shown here is derived from an EMBL/GenBank/DDBJ whole genome shotgun (WGS) entry which is preliminary data.</text>
</comment>
<dbReference type="EMBL" id="JAHESF010000003">
    <property type="protein sequence ID" value="MBT1695938.1"/>
    <property type="molecule type" value="Genomic_DNA"/>
</dbReference>